<keyword evidence="7" id="KW-0853">WD repeat</keyword>
<sequence length="1086" mass="121421">MWKFMRGKGHQPSAERAKLQKELFQFNKTIHHGFPSKPTALAWDPKLHLMAIGARNGVIKVYGAPGIEFYGEHENADCSVLQIFFLPNQGRLITLCDDNTLHLWEINLKNEKLVMDKIKSYSLEGRLKIISTCCLQSNGEHLLIGTEGGNIYLLDVKSFEMTDHIIYQDVVMQNVPDDYKVNPGAVEAIAEHPTDPNKILIGYNRGLLVLWDNGSLNADQTYVGSQQLQSVSWHRKGTEFMSAHNDGSYIIWSVKDSTKPHQPATTPYGPFPCKAIKKVDWKSAKRGEFIIFNGGMPRASFGDRNTVTVISGEKHVVFELTSRVIDYFTISDSEESDEYDNPHTLIILAEEEMIGIDLESEDWPTFKAPYLSSLHSSAITCAQHCINIPEEFIQKIILCTEQNKETYSPREWPVNGGVSLNEMPTPCRDILLTGHEDGTVRFWNASGVALYPLYKLSTSQILSGEDAVEQNAIEEEEWPPFRKVGTFDPYSDDPRLAIKKITLCPYSGSMVIAGTAGQVLVLHLNTNEVEREIEVKTVNIVGDRDNFVWKGHDQLTVKTGSLKFAPGFQTQILFQLLPPAACTALALHTEWGLVAAGTAHGFTLLDYIQKKPVIFKCTLNPNDLSGYGETTMSRRKSFKKSLRESFRRLRKGRSQRQPKEKRASPAPPSPKTVIEEKKESKDAAAIDPDAPTLTDSSAPASPPDAKPVERSIEARSVDDTLGSMVRCLYLAQSFLVSVATTTPTLWAGTNNGAIFVFTISLPPKEKRDEALVQCQLGKEIQLKHRAPVIAICIVDASNCPIPEPFEVQHKLAKDADNVGNHRVVICSEEQFKVFTLPSLKPYCKFKLTAHEGSRVRKIAFSNFLHRNDASYSENCFMCLTNQGDLSVYSIPDLRRQLISACVKREDITGISSLVFTRKGEGFYLHSSSELQRFSLSAATITEARCMLELPEGMRPTVNQSTPLPATELNLVDDHPDIPPADGVTDDAKEEVQQQIEADKKDESTGGDTTIDSIRDHLINSNEETRITVTEEKTEVKQFTETIIQTTTLIPVIENVAVPTEEGSIAWGQKEMRYNKFNFLTKLRDKY</sequence>
<dbReference type="GO" id="GO:0006893">
    <property type="term" value="P:Golgi to plasma membrane transport"/>
    <property type="evidence" value="ECO:0007669"/>
    <property type="project" value="TreeGrafter"/>
</dbReference>
<accession>T1IK87</accession>
<feature type="compositionally biased region" description="Basic and acidic residues" evidence="10">
    <location>
        <begin position="673"/>
        <end position="684"/>
    </location>
</feature>
<dbReference type="GO" id="GO:0045159">
    <property type="term" value="F:myosin II binding"/>
    <property type="evidence" value="ECO:0007669"/>
    <property type="project" value="TreeGrafter"/>
</dbReference>
<comment type="subcellular location">
    <subcellularLocation>
        <location evidence="2">Cytoplasm</location>
    </subcellularLocation>
    <subcellularLocation>
        <location evidence="1">Endomembrane system</location>
    </subcellularLocation>
</comment>
<keyword evidence="8" id="KW-0677">Repeat</keyword>
<evidence type="ECO:0000256" key="5">
    <source>
        <dbReference type="ARBA" id="ARBA00022490"/>
    </source>
</evidence>
<evidence type="ECO:0000259" key="12">
    <source>
        <dbReference type="Pfam" id="PF08596"/>
    </source>
</evidence>
<evidence type="ECO:0000259" key="11">
    <source>
        <dbReference type="Pfam" id="PF08366"/>
    </source>
</evidence>
<dbReference type="GO" id="GO:0019905">
    <property type="term" value="F:syntaxin binding"/>
    <property type="evidence" value="ECO:0007669"/>
    <property type="project" value="TreeGrafter"/>
</dbReference>
<keyword evidence="6" id="KW-0597">Phosphoprotein</keyword>
<evidence type="ECO:0000256" key="1">
    <source>
        <dbReference type="ARBA" id="ARBA00004308"/>
    </source>
</evidence>
<dbReference type="InterPro" id="IPR015943">
    <property type="entry name" value="WD40/YVTN_repeat-like_dom_sf"/>
</dbReference>
<evidence type="ECO:0000256" key="4">
    <source>
        <dbReference type="ARBA" id="ARBA00022483"/>
    </source>
</evidence>
<evidence type="ECO:0000256" key="3">
    <source>
        <dbReference type="ARBA" id="ARBA00008070"/>
    </source>
</evidence>
<evidence type="ECO:0000256" key="9">
    <source>
        <dbReference type="ARBA" id="ARBA00023136"/>
    </source>
</evidence>
<evidence type="ECO:0000256" key="7">
    <source>
        <dbReference type="ARBA" id="ARBA00022574"/>
    </source>
</evidence>
<comment type="similarity">
    <text evidence="3">Belongs to the WD repeat L(2)GL family.</text>
</comment>
<dbReference type="GO" id="GO:0030864">
    <property type="term" value="C:cortical actin cytoskeleton"/>
    <property type="evidence" value="ECO:0007669"/>
    <property type="project" value="TreeGrafter"/>
</dbReference>
<name>T1IK87_STRMM</name>
<evidence type="ECO:0000256" key="8">
    <source>
        <dbReference type="ARBA" id="ARBA00022737"/>
    </source>
</evidence>
<dbReference type="Gene3D" id="2.130.10.10">
    <property type="entry name" value="YVTN repeat-like/Quinoprotein amine dehydrogenase"/>
    <property type="match status" value="2"/>
</dbReference>
<dbReference type="PANTHER" id="PTHR10241:SF29">
    <property type="entry name" value="LETHAL(2) GIANT LARVAE PROTEIN"/>
    <property type="match status" value="1"/>
</dbReference>
<dbReference type="SMART" id="SM00320">
    <property type="entry name" value="WD40"/>
    <property type="match status" value="7"/>
</dbReference>
<dbReference type="Pfam" id="PF08596">
    <property type="entry name" value="Lgl_C"/>
    <property type="match status" value="1"/>
</dbReference>
<dbReference type="InterPro" id="IPR000664">
    <property type="entry name" value="Lethal2_giant"/>
</dbReference>
<keyword evidence="4" id="KW-0268">Exocytosis</keyword>
<keyword evidence="5" id="KW-0963">Cytoplasm</keyword>
<evidence type="ECO:0000313" key="13">
    <source>
        <dbReference type="EnsemblMetazoa" id="SMAR001326-PA"/>
    </source>
</evidence>
<keyword evidence="14" id="KW-1185">Reference proteome</keyword>
<dbReference type="GO" id="GO:0030866">
    <property type="term" value="P:cortical actin cytoskeleton organization"/>
    <property type="evidence" value="ECO:0007669"/>
    <property type="project" value="TreeGrafter"/>
</dbReference>
<dbReference type="GO" id="GO:0005886">
    <property type="term" value="C:plasma membrane"/>
    <property type="evidence" value="ECO:0007669"/>
    <property type="project" value="TreeGrafter"/>
</dbReference>
<dbReference type="eggNOG" id="KOG1983">
    <property type="taxonomic scope" value="Eukaryota"/>
</dbReference>
<dbReference type="HOGENOM" id="CLU_005214_0_0_1"/>
<feature type="domain" description="Lethal giant larvae (Lgl)-like C-terminal" evidence="12">
    <location>
        <begin position="744"/>
        <end position="941"/>
    </location>
</feature>
<dbReference type="EnsemblMetazoa" id="SMAR001326-RA">
    <property type="protein sequence ID" value="SMAR001326-PA"/>
    <property type="gene ID" value="SMAR001326"/>
</dbReference>
<dbReference type="Proteomes" id="UP000014500">
    <property type="component" value="Unassembled WGS sequence"/>
</dbReference>
<dbReference type="InterPro" id="IPR013577">
    <property type="entry name" value="LLGL2"/>
</dbReference>
<dbReference type="GO" id="GO:0005096">
    <property type="term" value="F:GTPase activator activity"/>
    <property type="evidence" value="ECO:0007669"/>
    <property type="project" value="TreeGrafter"/>
</dbReference>
<proteinExistence type="inferred from homology"/>
<evidence type="ECO:0000313" key="14">
    <source>
        <dbReference type="Proteomes" id="UP000014500"/>
    </source>
</evidence>
<dbReference type="Pfam" id="PF08366">
    <property type="entry name" value="LLGL"/>
    <property type="match status" value="1"/>
</dbReference>
<keyword evidence="9" id="KW-0472">Membrane</keyword>
<dbReference type="GO" id="GO:0012505">
    <property type="term" value="C:endomembrane system"/>
    <property type="evidence" value="ECO:0007669"/>
    <property type="project" value="UniProtKB-SubCell"/>
</dbReference>
<organism evidence="13 14">
    <name type="scientific">Strigamia maritima</name>
    <name type="common">European centipede</name>
    <name type="synonym">Geophilus maritimus</name>
    <dbReference type="NCBI Taxonomy" id="126957"/>
    <lineage>
        <taxon>Eukaryota</taxon>
        <taxon>Metazoa</taxon>
        <taxon>Ecdysozoa</taxon>
        <taxon>Arthropoda</taxon>
        <taxon>Myriapoda</taxon>
        <taxon>Chilopoda</taxon>
        <taxon>Pleurostigmophora</taxon>
        <taxon>Geophilomorpha</taxon>
        <taxon>Linotaeniidae</taxon>
        <taxon>Strigamia</taxon>
    </lineage>
</organism>
<evidence type="ECO:0000256" key="2">
    <source>
        <dbReference type="ARBA" id="ARBA00004496"/>
    </source>
</evidence>
<dbReference type="PRINTS" id="PR00962">
    <property type="entry name" value="LETHAL2GIANT"/>
</dbReference>
<dbReference type="InterPro" id="IPR036322">
    <property type="entry name" value="WD40_repeat_dom_sf"/>
</dbReference>
<dbReference type="GO" id="GO:0032878">
    <property type="term" value="P:regulation of establishment or maintenance of cell polarity"/>
    <property type="evidence" value="ECO:0007669"/>
    <property type="project" value="TreeGrafter"/>
</dbReference>
<feature type="domain" description="Lethal giant larvae homologue 2" evidence="11">
    <location>
        <begin position="265"/>
        <end position="364"/>
    </location>
</feature>
<evidence type="ECO:0000256" key="10">
    <source>
        <dbReference type="SAM" id="MobiDB-lite"/>
    </source>
</evidence>
<dbReference type="InterPro" id="IPR013905">
    <property type="entry name" value="Lgl_C_dom"/>
</dbReference>
<dbReference type="OMA" id="TKNHSRP"/>
<dbReference type="SUPFAM" id="SSF50978">
    <property type="entry name" value="WD40 repeat-like"/>
    <property type="match status" value="2"/>
</dbReference>
<dbReference type="GO" id="GO:0051294">
    <property type="term" value="P:establishment of spindle orientation"/>
    <property type="evidence" value="ECO:0007669"/>
    <property type="project" value="TreeGrafter"/>
</dbReference>
<dbReference type="InterPro" id="IPR001680">
    <property type="entry name" value="WD40_rpt"/>
</dbReference>
<evidence type="ECO:0000256" key="6">
    <source>
        <dbReference type="ARBA" id="ARBA00022553"/>
    </source>
</evidence>
<reference evidence="13" key="2">
    <citation type="submission" date="2015-02" db="UniProtKB">
        <authorList>
            <consortium name="EnsemblMetazoa"/>
        </authorList>
    </citation>
    <scope>IDENTIFICATION</scope>
</reference>
<reference evidence="14" key="1">
    <citation type="submission" date="2011-05" db="EMBL/GenBank/DDBJ databases">
        <authorList>
            <person name="Richards S.R."/>
            <person name="Qu J."/>
            <person name="Jiang H."/>
            <person name="Jhangiani S.N."/>
            <person name="Agravi P."/>
            <person name="Goodspeed R."/>
            <person name="Gross S."/>
            <person name="Mandapat C."/>
            <person name="Jackson L."/>
            <person name="Mathew T."/>
            <person name="Pu L."/>
            <person name="Thornton R."/>
            <person name="Saada N."/>
            <person name="Wilczek-Boney K.B."/>
            <person name="Lee S."/>
            <person name="Kovar C."/>
            <person name="Wu Y."/>
            <person name="Scherer S.E."/>
            <person name="Worley K.C."/>
            <person name="Muzny D.M."/>
            <person name="Gibbs R."/>
        </authorList>
    </citation>
    <scope>NUCLEOTIDE SEQUENCE</scope>
    <source>
        <strain evidence="14">Brora</strain>
    </source>
</reference>
<dbReference type="STRING" id="126957.T1IK87"/>
<dbReference type="AlphaFoldDB" id="T1IK87"/>
<dbReference type="GO" id="GO:0008593">
    <property type="term" value="P:regulation of Notch signaling pathway"/>
    <property type="evidence" value="ECO:0007669"/>
    <property type="project" value="TreeGrafter"/>
</dbReference>
<dbReference type="PhylomeDB" id="T1IK87"/>
<dbReference type="PANTHER" id="PTHR10241">
    <property type="entry name" value="LETHAL 2 GIANT LARVAE PROTEIN"/>
    <property type="match status" value="1"/>
</dbReference>
<dbReference type="EMBL" id="JH430443">
    <property type="status" value="NOT_ANNOTATED_CDS"/>
    <property type="molecule type" value="Genomic_DNA"/>
</dbReference>
<dbReference type="GO" id="GO:0006887">
    <property type="term" value="P:exocytosis"/>
    <property type="evidence" value="ECO:0007669"/>
    <property type="project" value="UniProtKB-KW"/>
</dbReference>
<protein>
    <submittedName>
        <fullName evidence="13">Uncharacterized protein</fullName>
    </submittedName>
</protein>
<feature type="region of interest" description="Disordered" evidence="10">
    <location>
        <begin position="647"/>
        <end position="711"/>
    </location>
</feature>